<feature type="non-terminal residue" evidence="1">
    <location>
        <position position="1"/>
    </location>
</feature>
<comment type="caution">
    <text evidence="1">The sequence shown here is derived from an EMBL/GenBank/DDBJ whole genome shotgun (WGS) entry which is preliminary data.</text>
</comment>
<dbReference type="Pfam" id="PF09752">
    <property type="entry name" value="ABHD18"/>
    <property type="match status" value="1"/>
</dbReference>
<dbReference type="Proteomes" id="UP000237347">
    <property type="component" value="Unassembled WGS sequence"/>
</dbReference>
<organism evidence="1 2">
    <name type="scientific">Quercus suber</name>
    <name type="common">Cork oak</name>
    <dbReference type="NCBI Taxonomy" id="58331"/>
    <lineage>
        <taxon>Eukaryota</taxon>
        <taxon>Viridiplantae</taxon>
        <taxon>Streptophyta</taxon>
        <taxon>Embryophyta</taxon>
        <taxon>Tracheophyta</taxon>
        <taxon>Spermatophyta</taxon>
        <taxon>Magnoliopsida</taxon>
        <taxon>eudicotyledons</taxon>
        <taxon>Gunneridae</taxon>
        <taxon>Pentapetalae</taxon>
        <taxon>rosids</taxon>
        <taxon>fabids</taxon>
        <taxon>Fagales</taxon>
        <taxon>Fagaceae</taxon>
        <taxon>Quercus</taxon>
    </lineage>
</organism>
<name>A0AAW0JYK5_QUESU</name>
<reference evidence="1 2" key="1">
    <citation type="journal article" date="2018" name="Sci. Data">
        <title>The draft genome sequence of cork oak.</title>
        <authorList>
            <person name="Ramos A.M."/>
            <person name="Usie A."/>
            <person name="Barbosa P."/>
            <person name="Barros P.M."/>
            <person name="Capote T."/>
            <person name="Chaves I."/>
            <person name="Simoes F."/>
            <person name="Abreu I."/>
            <person name="Carrasquinho I."/>
            <person name="Faro C."/>
            <person name="Guimaraes J.B."/>
            <person name="Mendonca D."/>
            <person name="Nobrega F."/>
            <person name="Rodrigues L."/>
            <person name="Saibo N.J.M."/>
            <person name="Varela M.C."/>
            <person name="Egas C."/>
            <person name="Matos J."/>
            <person name="Miguel C.M."/>
            <person name="Oliveira M.M."/>
            <person name="Ricardo C.P."/>
            <person name="Goncalves S."/>
        </authorList>
    </citation>
    <scope>NUCLEOTIDE SEQUENCE [LARGE SCALE GENOMIC DNA]</scope>
    <source>
        <strain evidence="2">cv. HL8</strain>
    </source>
</reference>
<accession>A0AAW0JYK5</accession>
<protein>
    <submittedName>
        <fullName evidence="1">O-fucosyltransferase 13</fullName>
    </submittedName>
</protein>
<proteinExistence type="predicted"/>
<dbReference type="AlphaFoldDB" id="A0AAW0JYK5"/>
<evidence type="ECO:0000313" key="1">
    <source>
        <dbReference type="EMBL" id="KAK7832038.1"/>
    </source>
</evidence>
<dbReference type="PANTHER" id="PTHR24177:SF215">
    <property type="entry name" value="PGG DOMAIN-CONTAINING PROTEIN"/>
    <property type="match status" value="1"/>
</dbReference>
<dbReference type="InterPro" id="IPR019149">
    <property type="entry name" value="ABHD18"/>
</dbReference>
<gene>
    <name evidence="1" type="primary">OFUT13_0</name>
    <name evidence="1" type="ORF">CFP56_026726</name>
</gene>
<dbReference type="PANTHER" id="PTHR24177">
    <property type="entry name" value="CASKIN"/>
    <property type="match status" value="1"/>
</dbReference>
<dbReference type="GO" id="GO:0016020">
    <property type="term" value="C:membrane"/>
    <property type="evidence" value="ECO:0007669"/>
    <property type="project" value="TreeGrafter"/>
</dbReference>
<evidence type="ECO:0000313" key="2">
    <source>
        <dbReference type="Proteomes" id="UP000237347"/>
    </source>
</evidence>
<dbReference type="EMBL" id="PKMF04000430">
    <property type="protein sequence ID" value="KAK7832038.1"/>
    <property type="molecule type" value="Genomic_DNA"/>
</dbReference>
<sequence length="279" mass="31959">WLVRIFWVSHGETCLEHNLGDQDCLFKNEQLLSALPLECHDARVAFLTPKFVPPQKMACVVHLAGKQLKALIFDWREIGHMECPEDGGVEALQVVATRTPKGKSDTWSVQGMGEWRPCKWWLQGHLSGIGAKHSLVILTTTDYYGVSASYTKLRVYPQAVDHVTPDKCWNILHVAISHRQLEIFHLVKKMDIPMARLVRRIDEDQCTILHHVGIMKYYKGGTLPGPVLQLQEELQWFERVQRIIPSHYEMYRCKIKDTPAPAKIAQTHHTDEATETPNP</sequence>
<keyword evidence="2" id="KW-1185">Reference proteome</keyword>